<protein>
    <submittedName>
        <fullName evidence="4">TetR family transcriptional regulator</fullName>
    </submittedName>
</protein>
<evidence type="ECO:0000256" key="1">
    <source>
        <dbReference type="ARBA" id="ARBA00023125"/>
    </source>
</evidence>
<name>A0A1Z4JIK4_LEPBY</name>
<dbReference type="InterPro" id="IPR023772">
    <property type="entry name" value="DNA-bd_HTH_TetR-type_CS"/>
</dbReference>
<organism evidence="4 5">
    <name type="scientific">Leptolyngbya boryana NIES-2135</name>
    <dbReference type="NCBI Taxonomy" id="1973484"/>
    <lineage>
        <taxon>Bacteria</taxon>
        <taxon>Bacillati</taxon>
        <taxon>Cyanobacteriota</taxon>
        <taxon>Cyanophyceae</taxon>
        <taxon>Leptolyngbyales</taxon>
        <taxon>Leptolyngbyaceae</taxon>
        <taxon>Leptolyngbya group</taxon>
        <taxon>Leptolyngbya</taxon>
    </lineage>
</organism>
<gene>
    <name evidence="4" type="ORF">NIES2135_33940</name>
</gene>
<dbReference type="GO" id="GO:0003677">
    <property type="term" value="F:DNA binding"/>
    <property type="evidence" value="ECO:0007669"/>
    <property type="project" value="UniProtKB-UniRule"/>
</dbReference>
<reference evidence="4 5" key="1">
    <citation type="submission" date="2017-06" db="EMBL/GenBank/DDBJ databases">
        <title>Genome sequencing of cyanobaciteial culture collection at National Institute for Environmental Studies (NIES).</title>
        <authorList>
            <person name="Hirose Y."/>
            <person name="Shimura Y."/>
            <person name="Fujisawa T."/>
            <person name="Nakamura Y."/>
            <person name="Kawachi M."/>
        </authorList>
    </citation>
    <scope>NUCLEOTIDE SEQUENCE [LARGE SCALE GENOMIC DNA]</scope>
    <source>
        <strain evidence="4 5">NIES-2135</strain>
    </source>
</reference>
<dbReference type="InterPro" id="IPR001647">
    <property type="entry name" value="HTH_TetR"/>
</dbReference>
<feature type="DNA-binding region" description="H-T-H motif" evidence="2">
    <location>
        <begin position="31"/>
        <end position="50"/>
    </location>
</feature>
<evidence type="ECO:0000256" key="2">
    <source>
        <dbReference type="PROSITE-ProRule" id="PRU00335"/>
    </source>
</evidence>
<dbReference type="InterPro" id="IPR009057">
    <property type="entry name" value="Homeodomain-like_sf"/>
</dbReference>
<dbReference type="Pfam" id="PF00440">
    <property type="entry name" value="TetR_N"/>
    <property type="match status" value="1"/>
</dbReference>
<dbReference type="InterPro" id="IPR050624">
    <property type="entry name" value="HTH-type_Tx_Regulator"/>
</dbReference>
<dbReference type="SUPFAM" id="SSF46689">
    <property type="entry name" value="Homeodomain-like"/>
    <property type="match status" value="1"/>
</dbReference>
<dbReference type="AlphaFoldDB" id="A0A1Z4JIK4"/>
<sequence>MPKIVDHDRYRKELIFKSFDLFAEKGYAAITMRQIAQGLGVSTGTLYHYFPSKEALFEQLIQELTEVDILNFSTRLKGKNLVEQTQAGFALFEEHRDYFLKQTLLMTDFYQHQKREGKEVSEVFRRICDQAEKTMSAMLGIDDPQILIFMMSLVDGLLLQDLYGHRKIDYQAQAKLLAEMLTLYLEKHKPKTS</sequence>
<evidence type="ECO:0000259" key="3">
    <source>
        <dbReference type="PROSITE" id="PS50977"/>
    </source>
</evidence>
<accession>A0A1Z4JIK4</accession>
<dbReference type="Proteomes" id="UP000217895">
    <property type="component" value="Chromosome"/>
</dbReference>
<dbReference type="PROSITE" id="PS50977">
    <property type="entry name" value="HTH_TETR_2"/>
    <property type="match status" value="1"/>
</dbReference>
<dbReference type="Gene3D" id="1.10.357.10">
    <property type="entry name" value="Tetracycline Repressor, domain 2"/>
    <property type="match status" value="1"/>
</dbReference>
<dbReference type="PANTHER" id="PTHR43479">
    <property type="entry name" value="ACREF/ENVCD OPERON REPRESSOR-RELATED"/>
    <property type="match status" value="1"/>
</dbReference>
<keyword evidence="1 2" id="KW-0238">DNA-binding</keyword>
<evidence type="ECO:0000313" key="5">
    <source>
        <dbReference type="Proteomes" id="UP000217895"/>
    </source>
</evidence>
<keyword evidence="5" id="KW-1185">Reference proteome</keyword>
<feature type="domain" description="HTH tetR-type" evidence="3">
    <location>
        <begin position="8"/>
        <end position="68"/>
    </location>
</feature>
<dbReference type="PANTHER" id="PTHR43479:SF11">
    <property type="entry name" value="ACREF_ENVCD OPERON REPRESSOR-RELATED"/>
    <property type="match status" value="1"/>
</dbReference>
<dbReference type="EMBL" id="AP018203">
    <property type="protein sequence ID" value="BAY56560.1"/>
    <property type="molecule type" value="Genomic_DNA"/>
</dbReference>
<proteinExistence type="predicted"/>
<dbReference type="PROSITE" id="PS01081">
    <property type="entry name" value="HTH_TETR_1"/>
    <property type="match status" value="1"/>
</dbReference>
<evidence type="ECO:0000313" key="4">
    <source>
        <dbReference type="EMBL" id="BAY56560.1"/>
    </source>
</evidence>
<dbReference type="PRINTS" id="PR00455">
    <property type="entry name" value="HTHTETR"/>
</dbReference>